<name>A0A6J5TAT0_9CAUD</name>
<organism evidence="1">
    <name type="scientific">uncultured Caudovirales phage</name>
    <dbReference type="NCBI Taxonomy" id="2100421"/>
    <lineage>
        <taxon>Viruses</taxon>
        <taxon>Duplodnaviria</taxon>
        <taxon>Heunggongvirae</taxon>
        <taxon>Uroviricota</taxon>
        <taxon>Caudoviricetes</taxon>
        <taxon>Peduoviridae</taxon>
        <taxon>Maltschvirus</taxon>
        <taxon>Maltschvirus maltsch</taxon>
    </lineage>
</organism>
<evidence type="ECO:0000313" key="1">
    <source>
        <dbReference type="EMBL" id="CAB5218974.1"/>
    </source>
</evidence>
<reference evidence="1" key="1">
    <citation type="submission" date="2020-05" db="EMBL/GenBank/DDBJ databases">
        <authorList>
            <person name="Chiriac C."/>
            <person name="Salcher M."/>
            <person name="Ghai R."/>
            <person name="Kavagutti S V."/>
        </authorList>
    </citation>
    <scope>NUCLEOTIDE SEQUENCE</scope>
</reference>
<protein>
    <submittedName>
        <fullName evidence="1">Uncharacterized protein</fullName>
    </submittedName>
</protein>
<accession>A0A6J5TAT0</accession>
<gene>
    <name evidence="1" type="ORF">UFOVP222_13</name>
</gene>
<sequence length="78" mass="8768">MSEGRAKIEVSKKEALMLKGLAINPFINSTSTLAQIEAELEVSLNRAEALDWDITDEDEKALRYLTTLARSKGSKRDW</sequence>
<proteinExistence type="predicted"/>
<dbReference type="EMBL" id="LR798269">
    <property type="protein sequence ID" value="CAB5218974.1"/>
    <property type="molecule type" value="Genomic_DNA"/>
</dbReference>